<dbReference type="InterPro" id="IPR000866">
    <property type="entry name" value="AhpC/TSA"/>
</dbReference>
<dbReference type="InterPro" id="IPR017937">
    <property type="entry name" value="Thioredoxin_CS"/>
</dbReference>
<feature type="region of interest" description="Disordered" evidence="7">
    <location>
        <begin position="269"/>
        <end position="298"/>
    </location>
</feature>
<evidence type="ECO:0000256" key="1">
    <source>
        <dbReference type="ARBA" id="ARBA00004651"/>
    </source>
</evidence>
<evidence type="ECO:0000256" key="4">
    <source>
        <dbReference type="ARBA" id="ARBA00022692"/>
    </source>
</evidence>
<dbReference type="PROSITE" id="PS51352">
    <property type="entry name" value="THIOREDOXIN_2"/>
    <property type="match status" value="1"/>
</dbReference>
<dbReference type="Pfam" id="PF02683">
    <property type="entry name" value="DsbD_TM"/>
    <property type="match status" value="1"/>
</dbReference>
<keyword evidence="6 8" id="KW-0472">Membrane</keyword>
<dbReference type="CDD" id="cd02966">
    <property type="entry name" value="TlpA_like_family"/>
    <property type="match status" value="1"/>
</dbReference>
<dbReference type="PANTHER" id="PTHR31272">
    <property type="entry name" value="CYTOCHROME C-TYPE BIOGENESIS PROTEIN HI_1454-RELATED"/>
    <property type="match status" value="1"/>
</dbReference>
<dbReference type="InterPro" id="IPR013766">
    <property type="entry name" value="Thioredoxin_domain"/>
</dbReference>
<evidence type="ECO:0000256" key="3">
    <source>
        <dbReference type="ARBA" id="ARBA00022475"/>
    </source>
</evidence>
<dbReference type="PANTHER" id="PTHR31272:SF4">
    <property type="entry name" value="CYTOCHROME C-TYPE BIOGENESIS PROTEIN HI_1454-RELATED"/>
    <property type="match status" value="1"/>
</dbReference>
<evidence type="ECO:0000313" key="9">
    <source>
        <dbReference type="EMBL" id="BCJ96899.1"/>
    </source>
</evidence>
<evidence type="ECO:0000256" key="2">
    <source>
        <dbReference type="ARBA" id="ARBA00006143"/>
    </source>
</evidence>
<protein>
    <submittedName>
        <fullName evidence="9">Cytochrome c biogenesis protein CcsB</fullName>
    </submittedName>
</protein>
<comment type="subcellular location">
    <subcellularLocation>
        <location evidence="1">Cell membrane</location>
        <topology evidence="1">Multi-pass membrane protein</topology>
    </subcellularLocation>
</comment>
<dbReference type="RefSeq" id="WP_184092794.1">
    <property type="nucleotide sequence ID" value="NZ_AP023367.1"/>
</dbReference>
<feature type="transmembrane region" description="Helical" evidence="8">
    <location>
        <begin position="94"/>
        <end position="116"/>
    </location>
</feature>
<dbReference type="GO" id="GO:0005886">
    <property type="term" value="C:plasma membrane"/>
    <property type="evidence" value="ECO:0007669"/>
    <property type="project" value="UniProtKB-SubCell"/>
</dbReference>
<dbReference type="AlphaFoldDB" id="A0A6S6R6C1"/>
<sequence length="450" mass="50283">MFEGLNTGHISFILVFLEGVISFFSPCVIPLIPVYMSYLAGNAKKVDENGVITYGRKKVFLHTFFFVLGISFAFFILGMTFSALGQFFNSHKYLFTRIGGILIILFGLFQLGILDFKFLQRERKVHLNLTDKSITPFLALIMGFTFSFAWTPCIGPALSSVLILASGAKNAALGNLLVLVYALGFVIPFLLLGLFTARVLAFLKAKQKFIQYTIKAGGILLILLGIMTFTGWMNGISSYLNSIGTNFPITNKEESKAINGAKDTALEDEKESIVDREDSKGSADAATQEEEEQAGRELEEIPAIDFTLTDQYGNVHTLSDYKGKVVFLNFWATWCPPCKKEMPHIEELYQEFNLNEEEVVILGVANPKSEEYPNNSDETKEDIIAFLEENEYTFPTVFDETGEVFSSYYISAFPTTFLITKDGNVLGYVPGMMTKDVMQNVIDQTLKSTE</sequence>
<proteinExistence type="inferred from homology"/>
<dbReference type="KEGG" id="acel:acsn021_44680"/>
<evidence type="ECO:0000256" key="8">
    <source>
        <dbReference type="SAM" id="Phobius"/>
    </source>
</evidence>
<feature type="transmembrane region" description="Helical" evidence="8">
    <location>
        <begin position="59"/>
        <end position="88"/>
    </location>
</feature>
<evidence type="ECO:0000313" key="10">
    <source>
        <dbReference type="Proteomes" id="UP000515561"/>
    </source>
</evidence>
<feature type="transmembrane region" description="Helical" evidence="8">
    <location>
        <begin position="12"/>
        <end position="38"/>
    </location>
</feature>
<keyword evidence="3" id="KW-1003">Cell membrane</keyword>
<evidence type="ECO:0000256" key="6">
    <source>
        <dbReference type="ARBA" id="ARBA00023136"/>
    </source>
</evidence>
<dbReference type="EMBL" id="AP023367">
    <property type="protein sequence ID" value="BCJ96899.1"/>
    <property type="molecule type" value="Genomic_DNA"/>
</dbReference>
<gene>
    <name evidence="9" type="ORF">acsn021_44680</name>
</gene>
<dbReference type="InterPro" id="IPR051790">
    <property type="entry name" value="Cytochrome_c-biogenesis_DsbD"/>
</dbReference>
<accession>A0A6S6R6C1</accession>
<keyword evidence="10" id="KW-1185">Reference proteome</keyword>
<dbReference type="InterPro" id="IPR003834">
    <property type="entry name" value="Cyt_c_assmbl_TM_dom"/>
</dbReference>
<dbReference type="GO" id="GO:0016491">
    <property type="term" value="F:oxidoreductase activity"/>
    <property type="evidence" value="ECO:0007669"/>
    <property type="project" value="InterPro"/>
</dbReference>
<keyword evidence="4 8" id="KW-0812">Transmembrane</keyword>
<dbReference type="InterPro" id="IPR036249">
    <property type="entry name" value="Thioredoxin-like_sf"/>
</dbReference>
<name>A0A6S6R6C1_9FIRM</name>
<comment type="similarity">
    <text evidence="2">Belongs to the DsbD family.</text>
</comment>
<feature type="transmembrane region" description="Helical" evidence="8">
    <location>
        <begin position="137"/>
        <end position="164"/>
    </location>
</feature>
<dbReference type="GO" id="GO:0017004">
    <property type="term" value="P:cytochrome complex assembly"/>
    <property type="evidence" value="ECO:0007669"/>
    <property type="project" value="InterPro"/>
</dbReference>
<feature type="transmembrane region" description="Helical" evidence="8">
    <location>
        <begin position="212"/>
        <end position="233"/>
    </location>
</feature>
<dbReference type="Proteomes" id="UP000515561">
    <property type="component" value="Chromosome"/>
</dbReference>
<reference evidence="9 10" key="1">
    <citation type="journal article" date="2016" name="Int. J. Syst. Evol. Microbiol.">
        <title>Descriptions of Anaerotaenia torta gen. nov., sp. nov. and Anaerocolumna cellulosilytica gen. nov., sp. nov. isolated from a methanogenic reactor of cattle waste.</title>
        <authorList>
            <person name="Uek A."/>
            <person name="Ohtaki Y."/>
            <person name="Kaku N."/>
            <person name="Ueki K."/>
        </authorList>
    </citation>
    <scope>NUCLEOTIDE SEQUENCE [LARGE SCALE GENOMIC DNA]</scope>
    <source>
        <strain evidence="9 10">SN021</strain>
    </source>
</reference>
<feature type="compositionally biased region" description="Basic and acidic residues" evidence="7">
    <location>
        <begin position="269"/>
        <end position="281"/>
    </location>
</feature>
<dbReference type="PROSITE" id="PS00194">
    <property type="entry name" value="THIOREDOXIN_1"/>
    <property type="match status" value="1"/>
</dbReference>
<dbReference type="GO" id="GO:0016209">
    <property type="term" value="F:antioxidant activity"/>
    <property type="evidence" value="ECO:0007669"/>
    <property type="project" value="InterPro"/>
</dbReference>
<dbReference type="Pfam" id="PF00578">
    <property type="entry name" value="AhpC-TSA"/>
    <property type="match status" value="1"/>
</dbReference>
<dbReference type="SUPFAM" id="SSF52833">
    <property type="entry name" value="Thioredoxin-like"/>
    <property type="match status" value="1"/>
</dbReference>
<keyword evidence="5 8" id="KW-1133">Transmembrane helix</keyword>
<dbReference type="Gene3D" id="3.40.30.10">
    <property type="entry name" value="Glutaredoxin"/>
    <property type="match status" value="1"/>
</dbReference>
<evidence type="ECO:0000256" key="5">
    <source>
        <dbReference type="ARBA" id="ARBA00022989"/>
    </source>
</evidence>
<feature type="transmembrane region" description="Helical" evidence="8">
    <location>
        <begin position="176"/>
        <end position="200"/>
    </location>
</feature>
<organism evidence="9 10">
    <name type="scientific">Anaerocolumna cellulosilytica</name>
    <dbReference type="NCBI Taxonomy" id="433286"/>
    <lineage>
        <taxon>Bacteria</taxon>
        <taxon>Bacillati</taxon>
        <taxon>Bacillota</taxon>
        <taxon>Clostridia</taxon>
        <taxon>Lachnospirales</taxon>
        <taxon>Lachnospiraceae</taxon>
        <taxon>Anaerocolumna</taxon>
    </lineage>
</organism>
<evidence type="ECO:0000256" key="7">
    <source>
        <dbReference type="SAM" id="MobiDB-lite"/>
    </source>
</evidence>